<dbReference type="EMBL" id="PXYG01000001">
    <property type="protein sequence ID" value="PSJ47509.1"/>
    <property type="molecule type" value="Genomic_DNA"/>
</dbReference>
<evidence type="ECO:0000313" key="3">
    <source>
        <dbReference type="Proteomes" id="UP000240243"/>
    </source>
</evidence>
<dbReference type="Gene3D" id="3.40.220.10">
    <property type="entry name" value="Leucine Aminopeptidase, subunit E, domain 1"/>
    <property type="match status" value="1"/>
</dbReference>
<dbReference type="InterPro" id="IPR002589">
    <property type="entry name" value="Macro_dom"/>
</dbReference>
<proteinExistence type="predicted"/>
<dbReference type="PROSITE" id="PS51154">
    <property type="entry name" value="MACRO"/>
    <property type="match status" value="1"/>
</dbReference>
<evidence type="ECO:0000259" key="1">
    <source>
        <dbReference type="PROSITE" id="PS51154"/>
    </source>
</evidence>
<dbReference type="Pfam" id="PF01661">
    <property type="entry name" value="Macro"/>
    <property type="match status" value="1"/>
</dbReference>
<comment type="caution">
    <text evidence="2">The sequence shown here is derived from an EMBL/GenBank/DDBJ whole genome shotgun (WGS) entry which is preliminary data.</text>
</comment>
<protein>
    <submittedName>
        <fullName evidence="2">RNase III inhibitor</fullName>
    </submittedName>
</protein>
<evidence type="ECO:0000313" key="2">
    <source>
        <dbReference type="EMBL" id="PSJ47509.1"/>
    </source>
</evidence>
<dbReference type="InterPro" id="IPR043472">
    <property type="entry name" value="Macro_dom-like"/>
</dbReference>
<dbReference type="OrthoDB" id="6194521at2"/>
<dbReference type="SUPFAM" id="SSF52949">
    <property type="entry name" value="Macro domain-like"/>
    <property type="match status" value="1"/>
</dbReference>
<accession>A0A2P7RBC9</accession>
<dbReference type="RefSeq" id="WP_106727922.1">
    <property type="nucleotide sequence ID" value="NZ_PXYG01000001.1"/>
</dbReference>
<dbReference type="AlphaFoldDB" id="A0A2P7RBC9"/>
<name>A0A2P7RBC9_9GAMM</name>
<reference evidence="2 3" key="1">
    <citation type="submission" date="2018-03" db="EMBL/GenBank/DDBJ databases">
        <title>The draft genome of Zobellella sp. 59N8.</title>
        <authorList>
            <person name="Liu L."/>
            <person name="Li L."/>
            <person name="Zhang X."/>
            <person name="Liang L."/>
            <person name="Wang T."/>
        </authorList>
    </citation>
    <scope>NUCLEOTIDE SEQUENCE [LARGE SCALE GENOMIC DNA]</scope>
    <source>
        <strain evidence="2 3">59N8</strain>
    </source>
</reference>
<dbReference type="SMART" id="SM00506">
    <property type="entry name" value="A1pp"/>
    <property type="match status" value="1"/>
</dbReference>
<feature type="domain" description="Macro" evidence="1">
    <location>
        <begin position="1"/>
        <end position="176"/>
    </location>
</feature>
<sequence>MSLQIQGVIIECVRGNIADQPDMEAIVNAANAELRTGGGVAGAIHRAAGPELEQECRALAPIRPGQAVISGGHRLPNRHVIHCLGPVYGVDQPSAALLASCYRNALQLAEQQGLASLAFPSISTGVFGYPMAEAAGVAFTTILGELARLKSVRRIRFVLFGEADLDLHQKALQQAAGRAGQGEVR</sequence>
<keyword evidence="3" id="KW-1185">Reference proteome</keyword>
<dbReference type="PANTHER" id="PTHR11106">
    <property type="entry name" value="GANGLIOSIDE INDUCED DIFFERENTIATION ASSOCIATED PROTEIN 2-RELATED"/>
    <property type="match status" value="1"/>
</dbReference>
<organism evidence="2 3">
    <name type="scientific">Zobellella endophytica</name>
    <dbReference type="NCBI Taxonomy" id="2116700"/>
    <lineage>
        <taxon>Bacteria</taxon>
        <taxon>Pseudomonadati</taxon>
        <taxon>Pseudomonadota</taxon>
        <taxon>Gammaproteobacteria</taxon>
        <taxon>Aeromonadales</taxon>
        <taxon>Aeromonadaceae</taxon>
        <taxon>Zobellella</taxon>
    </lineage>
</organism>
<dbReference type="PANTHER" id="PTHR11106:SF27">
    <property type="entry name" value="MACRO DOMAIN-CONTAINING PROTEIN"/>
    <property type="match status" value="1"/>
</dbReference>
<gene>
    <name evidence="2" type="ORF">C7H85_01355</name>
</gene>
<dbReference type="Proteomes" id="UP000240243">
    <property type="component" value="Unassembled WGS sequence"/>
</dbReference>